<evidence type="ECO:0000313" key="2">
    <source>
        <dbReference type="EMBL" id="OBS83263.1"/>
    </source>
</evidence>
<organism evidence="2 3">
    <name type="scientific">Neotoma lepida</name>
    <name type="common">Desert woodrat</name>
    <dbReference type="NCBI Taxonomy" id="56216"/>
    <lineage>
        <taxon>Eukaryota</taxon>
        <taxon>Metazoa</taxon>
        <taxon>Chordata</taxon>
        <taxon>Craniata</taxon>
        <taxon>Vertebrata</taxon>
        <taxon>Euteleostomi</taxon>
        <taxon>Mammalia</taxon>
        <taxon>Eutheria</taxon>
        <taxon>Euarchontoglires</taxon>
        <taxon>Glires</taxon>
        <taxon>Rodentia</taxon>
        <taxon>Myomorpha</taxon>
        <taxon>Muroidea</taxon>
        <taxon>Cricetidae</taxon>
        <taxon>Neotominae</taxon>
        <taxon>Neotoma</taxon>
    </lineage>
</organism>
<feature type="compositionally biased region" description="Polar residues" evidence="1">
    <location>
        <begin position="18"/>
        <end position="28"/>
    </location>
</feature>
<sequence>MEEHGQVLGTHSVLEGLNNTLYTTQTSPPKHLDPPAQQEQKEGDAAVGAAATVVEGEVRA</sequence>
<accession>A0A1A6HXR7</accession>
<dbReference type="EMBL" id="LZPO01007947">
    <property type="protein sequence ID" value="OBS83263.1"/>
    <property type="molecule type" value="Genomic_DNA"/>
</dbReference>
<name>A0A1A6HXR7_NEOLE</name>
<feature type="region of interest" description="Disordered" evidence="1">
    <location>
        <begin position="18"/>
        <end position="48"/>
    </location>
</feature>
<proteinExistence type="predicted"/>
<protein>
    <submittedName>
        <fullName evidence="2">Uncharacterized protein</fullName>
    </submittedName>
</protein>
<comment type="caution">
    <text evidence="2">The sequence shown here is derived from an EMBL/GenBank/DDBJ whole genome shotgun (WGS) entry which is preliminary data.</text>
</comment>
<reference evidence="2 3" key="1">
    <citation type="submission" date="2016-06" db="EMBL/GenBank/DDBJ databases">
        <title>The Draft Genome Sequence and Annotation of the Desert Woodrat Neotoma lepida.</title>
        <authorList>
            <person name="Campbell M."/>
            <person name="Oakeson K.F."/>
            <person name="Yandell M."/>
            <person name="Halpert J.R."/>
            <person name="Dearing D."/>
        </authorList>
    </citation>
    <scope>NUCLEOTIDE SEQUENCE [LARGE SCALE GENOMIC DNA]</scope>
    <source>
        <strain evidence="2">417</strain>
        <tissue evidence="2">Liver</tissue>
    </source>
</reference>
<evidence type="ECO:0000256" key="1">
    <source>
        <dbReference type="SAM" id="MobiDB-lite"/>
    </source>
</evidence>
<evidence type="ECO:0000313" key="3">
    <source>
        <dbReference type="Proteomes" id="UP000092124"/>
    </source>
</evidence>
<dbReference type="Proteomes" id="UP000092124">
    <property type="component" value="Unassembled WGS sequence"/>
</dbReference>
<dbReference type="AlphaFoldDB" id="A0A1A6HXR7"/>
<keyword evidence="3" id="KW-1185">Reference proteome</keyword>
<gene>
    <name evidence="2" type="ORF">A6R68_22737</name>
</gene>